<dbReference type="Gene3D" id="1.10.490.10">
    <property type="entry name" value="Globins"/>
    <property type="match status" value="1"/>
</dbReference>
<dbReference type="Pfam" id="PF00015">
    <property type="entry name" value="MCPsignal"/>
    <property type="match status" value="1"/>
</dbReference>
<dbReference type="Proteomes" id="UP000682403">
    <property type="component" value="Unassembled WGS sequence"/>
</dbReference>
<feature type="domain" description="Methyl-accepting transducer" evidence="5">
    <location>
        <begin position="181"/>
        <end position="424"/>
    </location>
</feature>
<comment type="caution">
    <text evidence="6">The sequence shown here is derived from an EMBL/GenBank/DDBJ whole genome shotgun (WGS) entry which is preliminary data.</text>
</comment>
<evidence type="ECO:0000259" key="5">
    <source>
        <dbReference type="PROSITE" id="PS50111"/>
    </source>
</evidence>
<evidence type="ECO:0000313" key="6">
    <source>
        <dbReference type="EMBL" id="MBS2969155.1"/>
    </source>
</evidence>
<proteinExistence type="inferred from homology"/>
<keyword evidence="1 3" id="KW-0807">Transducer</keyword>
<dbReference type="PRINTS" id="PR00260">
    <property type="entry name" value="CHEMTRNSDUCR"/>
</dbReference>
<dbReference type="PANTHER" id="PTHR32089">
    <property type="entry name" value="METHYL-ACCEPTING CHEMOTAXIS PROTEIN MCPB"/>
    <property type="match status" value="1"/>
</dbReference>
<dbReference type="InterPro" id="IPR044398">
    <property type="entry name" value="Globin-sensor_dom"/>
</dbReference>
<dbReference type="PANTHER" id="PTHR32089:SF118">
    <property type="entry name" value="HEME-BASED AEROTACTIC TRANSDUCER HEMAT"/>
    <property type="match status" value="1"/>
</dbReference>
<dbReference type="InterPro" id="IPR039379">
    <property type="entry name" value="Protoglobin_sensor_dom"/>
</dbReference>
<evidence type="ECO:0000256" key="2">
    <source>
        <dbReference type="ARBA" id="ARBA00029447"/>
    </source>
</evidence>
<feature type="coiled-coil region" evidence="4">
    <location>
        <begin position="174"/>
        <end position="212"/>
    </location>
</feature>
<dbReference type="EMBL" id="JAGVRK010000001">
    <property type="protein sequence ID" value="MBS2969155.1"/>
    <property type="molecule type" value="Genomic_DNA"/>
</dbReference>
<evidence type="ECO:0000256" key="4">
    <source>
        <dbReference type="SAM" id="Coils"/>
    </source>
</evidence>
<evidence type="ECO:0000256" key="3">
    <source>
        <dbReference type="PROSITE-ProRule" id="PRU00284"/>
    </source>
</evidence>
<dbReference type="SMART" id="SM00283">
    <property type="entry name" value="MA"/>
    <property type="match status" value="1"/>
</dbReference>
<dbReference type="InterPro" id="IPR012292">
    <property type="entry name" value="Globin/Proto"/>
</dbReference>
<dbReference type="SUPFAM" id="SSF46458">
    <property type="entry name" value="Globin-like"/>
    <property type="match status" value="1"/>
</dbReference>
<dbReference type="CDD" id="cd01068">
    <property type="entry name" value="globin_sensor"/>
    <property type="match status" value="1"/>
</dbReference>
<name>A0ABS5LEI4_9BACI</name>
<protein>
    <submittedName>
        <fullName evidence="6">Globin-coupled sensor protein</fullName>
    </submittedName>
</protein>
<dbReference type="InterPro" id="IPR004089">
    <property type="entry name" value="MCPsignal_dom"/>
</dbReference>
<reference evidence="6 7" key="1">
    <citation type="submission" date="2021-04" db="EMBL/GenBank/DDBJ databases">
        <title>Metabacillus sp. strain KIGAM252 whole genome sequence.</title>
        <authorList>
            <person name="Seo M.-J."/>
            <person name="Cho E.-S."/>
            <person name="Hwang C.Y."/>
            <person name="Yoon D.J."/>
        </authorList>
    </citation>
    <scope>NUCLEOTIDE SEQUENCE [LARGE SCALE GENOMIC DNA]</scope>
    <source>
        <strain evidence="6 7">KIGAM252</strain>
    </source>
</reference>
<dbReference type="Gene3D" id="1.10.287.950">
    <property type="entry name" value="Methyl-accepting chemotaxis protein"/>
    <property type="match status" value="1"/>
</dbReference>
<accession>A0ABS5LEI4</accession>
<dbReference type="InterPro" id="IPR004090">
    <property type="entry name" value="Chemotax_Me-accpt_rcpt"/>
</dbReference>
<dbReference type="PROSITE" id="PS50111">
    <property type="entry name" value="CHEMOTAXIS_TRANSDUC_2"/>
    <property type="match status" value="1"/>
</dbReference>
<dbReference type="RefSeq" id="WP_211558339.1">
    <property type="nucleotide sequence ID" value="NZ_JAGVRK010000001.1"/>
</dbReference>
<organism evidence="6 7">
    <name type="scientific">Metabacillus flavus</name>
    <dbReference type="NCBI Taxonomy" id="2823519"/>
    <lineage>
        <taxon>Bacteria</taxon>
        <taxon>Bacillati</taxon>
        <taxon>Bacillota</taxon>
        <taxon>Bacilli</taxon>
        <taxon>Bacillales</taxon>
        <taxon>Bacillaceae</taxon>
        <taxon>Metabacillus</taxon>
    </lineage>
</organism>
<keyword evidence="7" id="KW-1185">Reference proteome</keyword>
<dbReference type="InterPro" id="IPR009050">
    <property type="entry name" value="Globin-like_sf"/>
</dbReference>
<keyword evidence="4" id="KW-0175">Coiled coil</keyword>
<sequence length="431" mass="48588">MIFKKQRQKIEITEPIRKEKELIKINPNNEIIKQIQMIELKEEDLNLIKSLRPAVEDHINEIVDRFYKTLGHQESLLSIIENHSSIERLKKTLKRHIIEIFEGEIDETYIEKRVRIAHVHVRIGLESKWYMCAFQDLFLSLIGIIEQTVAENDDKVKTIKSVSKIVNLEQQLVLEAYDAETARLKQEAEEEKKKIRENVSSASQNLAAISEETNAAFQQLESQSQEIVSLANNASELSLLTEERAGFGKEQLNKQNDNMIKIQSSVADISKDTAVLLDISKRMQEIVAIVKGIADQTNLLSLNAAIEAARAGEQGKGFAVVAGEVRKLSEQTKKSVDNVSALIMNTNSQTEKLTKSLEKITEAVQTGNSSMTETKNHFEQILTAMAETKQQNDKIEIELTTFNEVVQDLGKAFHEVASSADSLTGITQEMD</sequence>
<dbReference type="Pfam" id="PF11563">
    <property type="entry name" value="Protoglobin"/>
    <property type="match status" value="1"/>
</dbReference>
<dbReference type="SUPFAM" id="SSF58104">
    <property type="entry name" value="Methyl-accepting chemotaxis protein (MCP) signaling domain"/>
    <property type="match status" value="1"/>
</dbReference>
<evidence type="ECO:0000256" key="1">
    <source>
        <dbReference type="ARBA" id="ARBA00023224"/>
    </source>
</evidence>
<comment type="similarity">
    <text evidence="2">Belongs to the methyl-accepting chemotaxis (MCP) protein family.</text>
</comment>
<gene>
    <name evidence="6" type="ORF">J9317_10315</name>
</gene>
<evidence type="ECO:0000313" key="7">
    <source>
        <dbReference type="Proteomes" id="UP000682403"/>
    </source>
</evidence>